<feature type="region of interest" description="Disordered" evidence="1">
    <location>
        <begin position="47"/>
        <end position="75"/>
    </location>
</feature>
<name>A0ABP9ZGA2_9LACO</name>
<reference evidence="4 5" key="1">
    <citation type="submission" date="2024-03" db="EMBL/GenBank/DDBJ databases">
        <title>Inconsistent identification of Apilactobacillus kunkeei-related strains obtained by well-developed overall genome related indices.</title>
        <authorList>
            <person name="Maeno S."/>
            <person name="Endo A."/>
        </authorList>
    </citation>
    <scope>NUCLEOTIDE SEQUENCE [LARGE SCALE GENOMIC DNA]</scope>
    <source>
        <strain evidence="4 5">20H-10</strain>
    </source>
</reference>
<evidence type="ECO:0000313" key="5">
    <source>
        <dbReference type="Proteomes" id="UP001438112"/>
    </source>
</evidence>
<comment type="caution">
    <text evidence="4">The sequence shown here is derived from an EMBL/GenBank/DDBJ whole genome shotgun (WGS) entry which is preliminary data.</text>
</comment>
<feature type="chain" id="PRO_5045316786" description="DUF5776 domain-containing protein" evidence="2">
    <location>
        <begin position="26"/>
        <end position="336"/>
    </location>
</feature>
<dbReference type="Proteomes" id="UP001438112">
    <property type="component" value="Unassembled WGS sequence"/>
</dbReference>
<feature type="domain" description="DUF5776" evidence="3">
    <location>
        <begin position="260"/>
        <end position="332"/>
    </location>
</feature>
<evidence type="ECO:0000313" key="4">
    <source>
        <dbReference type="EMBL" id="GAA6113828.1"/>
    </source>
</evidence>
<dbReference type="RefSeq" id="WP_353317316.1">
    <property type="nucleotide sequence ID" value="NZ_BAABVV010000018.1"/>
</dbReference>
<dbReference type="InterPro" id="IPR044081">
    <property type="entry name" value="DUF5776"/>
</dbReference>
<keyword evidence="5" id="KW-1185">Reference proteome</keyword>
<proteinExistence type="predicted"/>
<dbReference type="EMBL" id="BAABVV010000018">
    <property type="protein sequence ID" value="GAA6113828.1"/>
    <property type="molecule type" value="Genomic_DNA"/>
</dbReference>
<accession>A0ABP9ZGA2</accession>
<feature type="compositionally biased region" description="Low complexity" evidence="1">
    <location>
        <begin position="49"/>
        <end position="75"/>
    </location>
</feature>
<feature type="signal peptide" evidence="2">
    <location>
        <begin position="1"/>
        <end position="25"/>
    </location>
</feature>
<gene>
    <name evidence="4" type="ORF">AP20H10_01910</name>
</gene>
<evidence type="ECO:0000256" key="1">
    <source>
        <dbReference type="SAM" id="MobiDB-lite"/>
    </source>
</evidence>
<evidence type="ECO:0000256" key="2">
    <source>
        <dbReference type="SAM" id="SignalP"/>
    </source>
</evidence>
<keyword evidence="2" id="KW-0732">Signal</keyword>
<sequence>MKQVTQYTFFAVTALIFATAGSNIAAHADIFNNASASQIAAAEKLAGGNNSTTTTSTNTNNTSASQNSNNTSNNNDADYSGISFTVIATHSGFQYQDATLKGDQAGAYDKGDKLTVVGVQKDGNKLRYEVLTPNGKFFISAYYTKLADAKDTAVREGMVAIANNKFFTVVATHDGVVYTDSSLSTDKQISAYNNGDTFNVVKVVKENNKLRYVVQTDTGFYYISAYHTKLADNGNAAQYKAMRAAVINVKTPAKTNNSAYYTTVKKGNHVAVAKKELVQHTTKTFKDNSAKAKKNTIKKGKKLSFNSIVKVGTTYRLHLTNGKYVTASKQFVNVIK</sequence>
<dbReference type="Pfam" id="PF19087">
    <property type="entry name" value="DUF5776"/>
    <property type="match status" value="1"/>
</dbReference>
<evidence type="ECO:0000259" key="3">
    <source>
        <dbReference type="Pfam" id="PF19087"/>
    </source>
</evidence>
<organism evidence="4 5">
    <name type="scientific">Apilactobacillus apinorum</name>
    <dbReference type="NCBI Taxonomy" id="1218495"/>
    <lineage>
        <taxon>Bacteria</taxon>
        <taxon>Bacillati</taxon>
        <taxon>Bacillota</taxon>
        <taxon>Bacilli</taxon>
        <taxon>Lactobacillales</taxon>
        <taxon>Lactobacillaceae</taxon>
        <taxon>Apilactobacillus</taxon>
    </lineage>
</organism>
<protein>
    <recommendedName>
        <fullName evidence="3">DUF5776 domain-containing protein</fullName>
    </recommendedName>
</protein>